<dbReference type="PROSITE" id="PS51806">
    <property type="entry name" value="DOG1"/>
    <property type="match status" value="1"/>
</dbReference>
<feature type="domain" description="DOG1" evidence="1">
    <location>
        <begin position="8"/>
        <end position="244"/>
    </location>
</feature>
<dbReference type="AlphaFoldDB" id="A0A4Y7KMY2"/>
<dbReference type="InterPro" id="IPR051886">
    <property type="entry name" value="Seed_Dev/Stress_Resp_Reg"/>
</dbReference>
<accession>A0A4Y7KMY2</accession>
<gene>
    <name evidence="2" type="ORF">C5167_049688</name>
</gene>
<dbReference type="Gramene" id="RZC74207">
    <property type="protein sequence ID" value="RZC74207"/>
    <property type="gene ID" value="C5167_049688"/>
</dbReference>
<name>A0A4Y7KMY2_PAPSO</name>
<keyword evidence="3" id="KW-1185">Reference proteome</keyword>
<sequence>MEMGGSRSCPFHRCFENWINQQEKDLNELNQVAKEDRRNDEKLQTIAEKNIKQFQEYHERRILLVKEDPASSFSPTWTTPFENSFLWIAGCRPTLAIQLVYTLCGTELEAHLEEFLQGIRRGNLGELSSIQLGLVNELHCKTVKEEEMISNRLEVLQEDIGEQQLASLINTSHDCETNVQVMNKAVDDHAAELARIWEETDRLRLKTVKELIHILTPLQAVDFLVAAKKLYLSMHEWGQTRRDSNPQHFVSNPHES</sequence>
<evidence type="ECO:0000313" key="2">
    <source>
        <dbReference type="EMBL" id="RZC74207.1"/>
    </source>
</evidence>
<dbReference type="Pfam" id="PF14144">
    <property type="entry name" value="DOG1"/>
    <property type="match status" value="1"/>
</dbReference>
<organism evidence="2 3">
    <name type="scientific">Papaver somniferum</name>
    <name type="common">Opium poppy</name>
    <dbReference type="NCBI Taxonomy" id="3469"/>
    <lineage>
        <taxon>Eukaryota</taxon>
        <taxon>Viridiplantae</taxon>
        <taxon>Streptophyta</taxon>
        <taxon>Embryophyta</taxon>
        <taxon>Tracheophyta</taxon>
        <taxon>Spermatophyta</taxon>
        <taxon>Magnoliopsida</taxon>
        <taxon>Ranunculales</taxon>
        <taxon>Papaveraceae</taxon>
        <taxon>Papaveroideae</taxon>
        <taxon>Papaver</taxon>
    </lineage>
</organism>
<evidence type="ECO:0000313" key="3">
    <source>
        <dbReference type="Proteomes" id="UP000316621"/>
    </source>
</evidence>
<reference evidence="2 3" key="1">
    <citation type="journal article" date="2018" name="Science">
        <title>The opium poppy genome and morphinan production.</title>
        <authorList>
            <person name="Guo L."/>
            <person name="Winzer T."/>
            <person name="Yang X."/>
            <person name="Li Y."/>
            <person name="Ning Z."/>
            <person name="He Z."/>
            <person name="Teodor R."/>
            <person name="Lu Y."/>
            <person name="Bowser T.A."/>
            <person name="Graham I.A."/>
            <person name="Ye K."/>
        </authorList>
    </citation>
    <scope>NUCLEOTIDE SEQUENCE [LARGE SCALE GENOMIC DNA]</scope>
    <source>
        <strain evidence="3">cv. HN1</strain>
        <tissue evidence="2">Leaves</tissue>
    </source>
</reference>
<dbReference type="EMBL" id="CM010722">
    <property type="protein sequence ID" value="RZC74207.1"/>
    <property type="molecule type" value="Genomic_DNA"/>
</dbReference>
<dbReference type="GO" id="GO:0043565">
    <property type="term" value="F:sequence-specific DNA binding"/>
    <property type="evidence" value="ECO:0007669"/>
    <property type="project" value="InterPro"/>
</dbReference>
<dbReference type="OMA" id="IENSMLW"/>
<dbReference type="Proteomes" id="UP000316621">
    <property type="component" value="Chromosome 8"/>
</dbReference>
<protein>
    <recommendedName>
        <fullName evidence="1">DOG1 domain-containing protein</fullName>
    </recommendedName>
</protein>
<dbReference type="PANTHER" id="PTHR46354:SF7">
    <property type="entry name" value="PROTEIN DOG1-LIKE 1"/>
    <property type="match status" value="1"/>
</dbReference>
<dbReference type="GO" id="GO:0006351">
    <property type="term" value="P:DNA-templated transcription"/>
    <property type="evidence" value="ECO:0007669"/>
    <property type="project" value="InterPro"/>
</dbReference>
<dbReference type="InterPro" id="IPR025422">
    <property type="entry name" value="TGA_domain"/>
</dbReference>
<evidence type="ECO:0000259" key="1">
    <source>
        <dbReference type="PROSITE" id="PS51806"/>
    </source>
</evidence>
<dbReference type="PANTHER" id="PTHR46354">
    <property type="entry name" value="DOG1 DOMAIN-CONTAINING PROTEIN"/>
    <property type="match status" value="1"/>
</dbReference>
<proteinExistence type="predicted"/>